<keyword evidence="2" id="KW-1185">Reference proteome</keyword>
<organism evidence="1 2">
    <name type="scientific">Actinomyces denticolens</name>
    <dbReference type="NCBI Taxonomy" id="52767"/>
    <lineage>
        <taxon>Bacteria</taxon>
        <taxon>Bacillati</taxon>
        <taxon>Actinomycetota</taxon>
        <taxon>Actinomycetes</taxon>
        <taxon>Actinomycetales</taxon>
        <taxon>Actinomycetaceae</taxon>
        <taxon>Actinomyces</taxon>
    </lineage>
</organism>
<name>A0ABY1IGI0_9ACTO</name>
<dbReference type="EMBL" id="FQYL01000012">
    <property type="protein sequence ID" value="SHJ13995.1"/>
    <property type="molecule type" value="Genomic_DNA"/>
</dbReference>
<dbReference type="Proteomes" id="UP000184390">
    <property type="component" value="Unassembled WGS sequence"/>
</dbReference>
<comment type="caution">
    <text evidence="1">The sequence shown here is derived from an EMBL/GenBank/DDBJ whole genome shotgun (WGS) entry which is preliminary data.</text>
</comment>
<evidence type="ECO:0000313" key="1">
    <source>
        <dbReference type="EMBL" id="SHJ13995.1"/>
    </source>
</evidence>
<proteinExistence type="predicted"/>
<protein>
    <recommendedName>
        <fullName evidence="3">DUF4253 domain-containing protein</fullName>
    </recommendedName>
</protein>
<evidence type="ECO:0008006" key="3">
    <source>
        <dbReference type="Google" id="ProtNLM"/>
    </source>
</evidence>
<evidence type="ECO:0000313" key="2">
    <source>
        <dbReference type="Proteomes" id="UP000184390"/>
    </source>
</evidence>
<gene>
    <name evidence="1" type="ORF">SAMN05216246_11246</name>
</gene>
<dbReference type="RefSeq" id="WP_073453890.1">
    <property type="nucleotide sequence ID" value="NZ_FQYL01000012.1"/>
</dbReference>
<reference evidence="1 2" key="1">
    <citation type="submission" date="2016-11" db="EMBL/GenBank/DDBJ databases">
        <authorList>
            <person name="Varghese N."/>
            <person name="Submissions S."/>
        </authorList>
    </citation>
    <scope>NUCLEOTIDE SEQUENCE [LARGE SCALE GENOMIC DNA]</scope>
    <source>
        <strain evidence="1 2">PA</strain>
    </source>
</reference>
<sequence>MSSGSERVVACFDRWLWLGQARGSGEGAWVGAVDAVTGWEISGLGLWIRFDRVLEAVGGVHPVAADEMNRCLRVSFDRGRGIRFWPEEGLGGFEVVGHLVAEPTGRPGTVAARRVDREVFEGLLERCWDQVWEESGLSSLSVEFLDAASGEPVDLERPEVLQVVVDGDCPDGDPVGDGWWPEVDGRAVSPEVERFLRPLVDEFGLDGDYLSRWPVESWEQWARVWAALEEDPECGCACAPAWMESLVGRWRPTDFMIPFPCVGSLSSGLDWFALGREHGGMRVVADYFQPGAVASSEELEEAWRLAGSWGLEPRICMDLVPGEPWGRGLVGAVDAWGVAGASEEQVDALAALVSRRGLRVGEPAAAVVASYGLDMGAGAPVVVWDWAS</sequence>
<accession>A0ABY1IGI0</accession>